<feature type="transmembrane region" description="Helical" evidence="9">
    <location>
        <begin position="134"/>
        <end position="152"/>
    </location>
</feature>
<proteinExistence type="inferred from homology"/>
<dbReference type="PANTHER" id="PTHR35011:SF2">
    <property type="entry name" value="2,3-DIKETO-L-GULONATE TRAP TRANSPORTER SMALL PERMEASE PROTEIN YIAM"/>
    <property type="match status" value="1"/>
</dbReference>
<evidence type="ECO:0000256" key="6">
    <source>
        <dbReference type="ARBA" id="ARBA00022989"/>
    </source>
</evidence>
<evidence type="ECO:0000256" key="5">
    <source>
        <dbReference type="ARBA" id="ARBA00022692"/>
    </source>
</evidence>
<dbReference type="EMBL" id="JBEWZI010000020">
    <property type="protein sequence ID" value="MET7015653.1"/>
    <property type="molecule type" value="Genomic_DNA"/>
</dbReference>
<feature type="transmembrane region" description="Helical" evidence="9">
    <location>
        <begin position="94"/>
        <end position="114"/>
    </location>
</feature>
<evidence type="ECO:0000256" key="8">
    <source>
        <dbReference type="ARBA" id="ARBA00038436"/>
    </source>
</evidence>
<dbReference type="Proteomes" id="UP001549691">
    <property type="component" value="Unassembled WGS sequence"/>
</dbReference>
<evidence type="ECO:0000256" key="1">
    <source>
        <dbReference type="ARBA" id="ARBA00004429"/>
    </source>
</evidence>
<feature type="domain" description="Tripartite ATP-independent periplasmic transporters DctQ component" evidence="10">
    <location>
        <begin position="30"/>
        <end position="156"/>
    </location>
</feature>
<reference evidence="11 12" key="1">
    <citation type="submission" date="2024-07" db="EMBL/GenBank/DDBJ databases">
        <title>Uliginosibacterium flavum JJ3220;KACC:17644.</title>
        <authorList>
            <person name="Kim M.K."/>
        </authorList>
    </citation>
    <scope>NUCLEOTIDE SEQUENCE [LARGE SCALE GENOMIC DNA]</scope>
    <source>
        <strain evidence="11 12">KACC:17644</strain>
    </source>
</reference>
<name>A0ABV2TNZ5_9RHOO</name>
<gene>
    <name evidence="11" type="ORF">ABXR19_15795</name>
</gene>
<keyword evidence="4 9" id="KW-0997">Cell inner membrane</keyword>
<dbReference type="InterPro" id="IPR055348">
    <property type="entry name" value="DctQ"/>
</dbReference>
<comment type="caution">
    <text evidence="11">The sequence shown here is derived from an EMBL/GenBank/DDBJ whole genome shotgun (WGS) entry which is preliminary data.</text>
</comment>
<accession>A0ABV2TNZ5</accession>
<comment type="subcellular location">
    <subcellularLocation>
        <location evidence="1 9">Cell inner membrane</location>
        <topology evidence="1 9">Multi-pass membrane protein</topology>
    </subcellularLocation>
</comment>
<dbReference type="InterPro" id="IPR007387">
    <property type="entry name" value="TRAP_DctQ"/>
</dbReference>
<keyword evidence="5 9" id="KW-0812">Transmembrane</keyword>
<protein>
    <recommendedName>
        <fullName evidence="9">TRAP transporter small permease protein</fullName>
    </recommendedName>
</protein>
<keyword evidence="6 9" id="KW-1133">Transmembrane helix</keyword>
<evidence type="ECO:0000256" key="7">
    <source>
        <dbReference type="ARBA" id="ARBA00023136"/>
    </source>
</evidence>
<comment type="subunit">
    <text evidence="9">The complex comprises the extracytoplasmic solute receptor protein and the two transmembrane proteins.</text>
</comment>
<evidence type="ECO:0000259" key="10">
    <source>
        <dbReference type="Pfam" id="PF04290"/>
    </source>
</evidence>
<evidence type="ECO:0000256" key="3">
    <source>
        <dbReference type="ARBA" id="ARBA00022475"/>
    </source>
</evidence>
<feature type="transmembrane region" description="Helical" evidence="9">
    <location>
        <begin position="54"/>
        <end position="73"/>
    </location>
</feature>
<dbReference type="RefSeq" id="WP_354602112.1">
    <property type="nucleotide sequence ID" value="NZ_JBEWZI010000020.1"/>
</dbReference>
<evidence type="ECO:0000256" key="4">
    <source>
        <dbReference type="ARBA" id="ARBA00022519"/>
    </source>
</evidence>
<keyword evidence="7 9" id="KW-0472">Membrane</keyword>
<comment type="similarity">
    <text evidence="8 9">Belongs to the TRAP transporter small permease family.</text>
</comment>
<comment type="function">
    <text evidence="9">Part of the tripartite ATP-independent periplasmic (TRAP) transport system.</text>
</comment>
<keyword evidence="2 9" id="KW-0813">Transport</keyword>
<keyword evidence="3" id="KW-1003">Cell membrane</keyword>
<evidence type="ECO:0000313" key="12">
    <source>
        <dbReference type="Proteomes" id="UP001549691"/>
    </source>
</evidence>
<keyword evidence="12" id="KW-1185">Reference proteome</keyword>
<dbReference type="Pfam" id="PF04290">
    <property type="entry name" value="DctQ"/>
    <property type="match status" value="1"/>
</dbReference>
<evidence type="ECO:0000313" key="11">
    <source>
        <dbReference type="EMBL" id="MET7015653.1"/>
    </source>
</evidence>
<dbReference type="PANTHER" id="PTHR35011">
    <property type="entry name" value="2,3-DIKETO-L-GULONATE TRAP TRANSPORTER SMALL PERMEASE PROTEIN YIAM"/>
    <property type="match status" value="1"/>
</dbReference>
<organism evidence="11 12">
    <name type="scientific">Uliginosibacterium flavum</name>
    <dbReference type="NCBI Taxonomy" id="1396831"/>
    <lineage>
        <taxon>Bacteria</taxon>
        <taxon>Pseudomonadati</taxon>
        <taxon>Pseudomonadota</taxon>
        <taxon>Betaproteobacteria</taxon>
        <taxon>Rhodocyclales</taxon>
        <taxon>Zoogloeaceae</taxon>
        <taxon>Uliginosibacterium</taxon>
    </lineage>
</organism>
<feature type="transmembrane region" description="Helical" evidence="9">
    <location>
        <begin position="12"/>
        <end position="34"/>
    </location>
</feature>
<evidence type="ECO:0000256" key="9">
    <source>
        <dbReference type="RuleBase" id="RU369079"/>
    </source>
</evidence>
<evidence type="ECO:0000256" key="2">
    <source>
        <dbReference type="ARBA" id="ARBA00022448"/>
    </source>
</evidence>
<sequence length="180" mass="20546">MKAFHSIFDRFDAIITFILEWVCIVLFAGLTLLLTANIVMRFVPLFSLHWFDEIVELIFAALVFYGAAALWVTRGHFSVGDWISKYIANVRLRYVYRLLIELASLFFMGVFLKYSYELAMRAEDVTNALQLPKTLLYACMPISAAIMLLYSMKNVVIELGCIIDPANGETFRAKPEDAAH</sequence>